<reference evidence="1" key="1">
    <citation type="submission" date="2023-05" db="EMBL/GenBank/DDBJ databases">
        <authorList>
            <consortium name="ELIXIR-Norway"/>
        </authorList>
    </citation>
    <scope>NUCLEOTIDE SEQUENCE</scope>
</reference>
<dbReference type="Proteomes" id="UP001162501">
    <property type="component" value="Chromosome 19"/>
</dbReference>
<evidence type="ECO:0000313" key="1">
    <source>
        <dbReference type="EMBL" id="CAM9860613.1"/>
    </source>
</evidence>
<gene>
    <name evidence="1" type="ORF">MRATA1EN22A_LOCUS8492</name>
</gene>
<reference evidence="1" key="2">
    <citation type="submission" date="2025-03" db="EMBL/GenBank/DDBJ databases">
        <authorList>
            <consortium name="ELIXIR-Norway"/>
            <consortium name="Elixir Norway"/>
        </authorList>
    </citation>
    <scope>NUCLEOTIDE SEQUENCE</scope>
</reference>
<proteinExistence type="predicted"/>
<sequence>MPWLAKQAFRVSGFTQALGRSLFTELDFAGVWSSAQPRLGGEHCTGAWHRGVRYAKPLPISQQESFSSLYQPNSGSGCSGMEQACRG</sequence>
<accession>A0AC59YNZ0</accession>
<dbReference type="EMBL" id="OX596103">
    <property type="protein sequence ID" value="CAM9860613.1"/>
    <property type="molecule type" value="Genomic_DNA"/>
</dbReference>
<organism evidence="1 2">
    <name type="scientific">Rangifer tarandus platyrhynchus</name>
    <name type="common">Svalbard reindeer</name>
    <dbReference type="NCBI Taxonomy" id="3082113"/>
    <lineage>
        <taxon>Eukaryota</taxon>
        <taxon>Metazoa</taxon>
        <taxon>Chordata</taxon>
        <taxon>Craniata</taxon>
        <taxon>Vertebrata</taxon>
        <taxon>Euteleostomi</taxon>
        <taxon>Mammalia</taxon>
        <taxon>Eutheria</taxon>
        <taxon>Laurasiatheria</taxon>
        <taxon>Artiodactyla</taxon>
        <taxon>Ruminantia</taxon>
        <taxon>Pecora</taxon>
        <taxon>Cervidae</taxon>
        <taxon>Odocoileinae</taxon>
        <taxon>Rangifer</taxon>
    </lineage>
</organism>
<protein>
    <submittedName>
        <fullName evidence="1">Uncharacterized protein</fullName>
    </submittedName>
</protein>
<name>A0AC59YNZ0_RANTA</name>
<evidence type="ECO:0000313" key="2">
    <source>
        <dbReference type="Proteomes" id="UP001162501"/>
    </source>
</evidence>